<dbReference type="PANTHER" id="PTHR16049:SF8">
    <property type="entry name" value="IQ DOMAIN-CONTAINING PROTEIN C"/>
    <property type="match status" value="1"/>
</dbReference>
<name>A0AAD1VMS8_PELCU</name>
<evidence type="ECO:0000313" key="1">
    <source>
        <dbReference type="EMBL" id="CAH2222282.1"/>
    </source>
</evidence>
<evidence type="ECO:0000313" key="2">
    <source>
        <dbReference type="Proteomes" id="UP001295444"/>
    </source>
</evidence>
<keyword evidence="2" id="KW-1185">Reference proteome</keyword>
<dbReference type="PANTHER" id="PTHR16049">
    <property type="entry name" value="IQ DOMAIN-CONTAINING PROTEIN C"/>
    <property type="match status" value="1"/>
</dbReference>
<evidence type="ECO:0008006" key="3">
    <source>
        <dbReference type="Google" id="ProtNLM"/>
    </source>
</evidence>
<dbReference type="Proteomes" id="UP001295444">
    <property type="component" value="Chromosome 01"/>
</dbReference>
<accession>A0AAD1VMS8</accession>
<organism evidence="1 2">
    <name type="scientific">Pelobates cultripes</name>
    <name type="common">Western spadefoot toad</name>
    <dbReference type="NCBI Taxonomy" id="61616"/>
    <lineage>
        <taxon>Eukaryota</taxon>
        <taxon>Metazoa</taxon>
        <taxon>Chordata</taxon>
        <taxon>Craniata</taxon>
        <taxon>Vertebrata</taxon>
        <taxon>Euteleostomi</taxon>
        <taxon>Amphibia</taxon>
        <taxon>Batrachia</taxon>
        <taxon>Anura</taxon>
        <taxon>Pelobatoidea</taxon>
        <taxon>Pelobatidae</taxon>
        <taxon>Pelobates</taxon>
    </lineage>
</organism>
<protein>
    <recommendedName>
        <fullName evidence="3">IQ motif containing C</fullName>
    </recommendedName>
</protein>
<dbReference type="EMBL" id="OW240912">
    <property type="protein sequence ID" value="CAH2222282.1"/>
    <property type="molecule type" value="Genomic_DNA"/>
</dbReference>
<dbReference type="InterPro" id="IPR042506">
    <property type="entry name" value="IQCC"/>
</dbReference>
<sequence>MHIVQKEYAAIAREIEGEEITLRWEKGPVSIPQFIQPGIAKKELNCRNMQNIHNDSSIHESLENIENINPSSTDAFRDHKYLQDKSSEGGHSCNQSEQNIAGQERDLARPGLERELAGPERNLSWRTGCSLEADKGKERHLANEERDKYMFETNGKCDRFLLDTDQENSICMTGSIREKDRCLDWIGPENLAYLDDTKLEVSNDRSQSSKAKVSLNQSQGFLNWSRQTIQSGKVLETGIPLNNLHELRQHRSHLAMEMLWVQQAITSRKNYLMVRHKLGMPH</sequence>
<gene>
    <name evidence="1" type="ORF">PECUL_23A032449</name>
</gene>
<proteinExistence type="predicted"/>
<reference evidence="1" key="1">
    <citation type="submission" date="2022-03" db="EMBL/GenBank/DDBJ databases">
        <authorList>
            <person name="Alioto T."/>
            <person name="Alioto T."/>
            <person name="Gomez Garrido J."/>
        </authorList>
    </citation>
    <scope>NUCLEOTIDE SEQUENCE</scope>
</reference>
<dbReference type="AlphaFoldDB" id="A0AAD1VMS8"/>